<dbReference type="PANTHER" id="PTHR34957:SF1">
    <property type="entry name" value="NUCLEAR TRANSPORT FACTOR 2 (NTF2) FAMILY PROTEIN"/>
    <property type="match status" value="1"/>
</dbReference>
<name>A0A250L0N7_9GAMM</name>
<organism evidence="2 3">
    <name type="scientific">Methylocaldum marinum</name>
    <dbReference type="NCBI Taxonomy" id="1432792"/>
    <lineage>
        <taxon>Bacteria</taxon>
        <taxon>Pseudomonadati</taxon>
        <taxon>Pseudomonadota</taxon>
        <taxon>Gammaproteobacteria</taxon>
        <taxon>Methylococcales</taxon>
        <taxon>Methylococcaceae</taxon>
        <taxon>Methylocaldum</taxon>
    </lineage>
</organism>
<keyword evidence="3" id="KW-1185">Reference proteome</keyword>
<dbReference type="KEGG" id="mmai:sS8_5485"/>
<evidence type="ECO:0000313" key="3">
    <source>
        <dbReference type="Proteomes" id="UP000266313"/>
    </source>
</evidence>
<reference evidence="2 3" key="1">
    <citation type="submission" date="2016-12" db="EMBL/GenBank/DDBJ databases">
        <title>Genome sequencing of Methylocaldum marinum.</title>
        <authorList>
            <person name="Takeuchi M."/>
            <person name="Kamagata Y."/>
            <person name="Hiraoka S."/>
            <person name="Oshima K."/>
            <person name="Hattori M."/>
            <person name="Iwasaki W."/>
        </authorList>
    </citation>
    <scope>NUCLEOTIDE SEQUENCE [LARGE SCALE GENOMIC DNA]</scope>
    <source>
        <strain evidence="2 3">S8</strain>
    </source>
</reference>
<protein>
    <recommendedName>
        <fullName evidence="1">SnoaL-like domain-containing protein</fullName>
    </recommendedName>
</protein>
<dbReference type="AlphaFoldDB" id="A0A250L0N7"/>
<proteinExistence type="predicted"/>
<feature type="domain" description="SnoaL-like" evidence="1">
    <location>
        <begin position="9"/>
        <end position="116"/>
    </location>
</feature>
<evidence type="ECO:0000259" key="1">
    <source>
        <dbReference type="Pfam" id="PF13474"/>
    </source>
</evidence>
<dbReference type="RefSeq" id="WP_119632393.1">
    <property type="nucleotide sequence ID" value="NZ_AP017928.1"/>
</dbReference>
<evidence type="ECO:0000313" key="2">
    <source>
        <dbReference type="EMBL" id="BBA37402.1"/>
    </source>
</evidence>
<sequence>MDAPTVLFANDAFYHAFSERDFSAMEKLWSREWPVLCIHPGWPVLTEHAAIIESWRRIFLNPATGTVTPHYARAFVYGPFATVVCYEEVQGVLLVANNTFAMEGGEIRIVHHHASHCANPPPPEMKSAPAVQ</sequence>
<dbReference type="SUPFAM" id="SSF54427">
    <property type="entry name" value="NTF2-like"/>
    <property type="match status" value="1"/>
</dbReference>
<dbReference type="OrthoDB" id="5767026at2"/>
<dbReference type="EMBL" id="AP017928">
    <property type="protein sequence ID" value="BBA37402.1"/>
    <property type="molecule type" value="Genomic_DNA"/>
</dbReference>
<dbReference type="InterPro" id="IPR037401">
    <property type="entry name" value="SnoaL-like"/>
</dbReference>
<gene>
    <name evidence="2" type="ORF">sS8_5485</name>
</gene>
<dbReference type="Gene3D" id="3.10.450.50">
    <property type="match status" value="1"/>
</dbReference>
<dbReference type="PANTHER" id="PTHR34957">
    <property type="entry name" value="NUCLEAR TRANSPORT FACTOR 2 (NTF2) FAMILY PROTEIN"/>
    <property type="match status" value="1"/>
</dbReference>
<dbReference type="Proteomes" id="UP000266313">
    <property type="component" value="Chromosome"/>
</dbReference>
<dbReference type="InterPro" id="IPR032710">
    <property type="entry name" value="NTF2-like_dom_sf"/>
</dbReference>
<dbReference type="Pfam" id="PF13474">
    <property type="entry name" value="SnoaL_3"/>
    <property type="match status" value="1"/>
</dbReference>
<accession>A0A250L0N7</accession>